<evidence type="ECO:0000256" key="1">
    <source>
        <dbReference type="SAM" id="MobiDB-lite"/>
    </source>
</evidence>
<evidence type="ECO:0000313" key="2">
    <source>
        <dbReference type="EMBL" id="NKX51704.1"/>
    </source>
</evidence>
<dbReference type="SUPFAM" id="SSF48452">
    <property type="entry name" value="TPR-like"/>
    <property type="match status" value="1"/>
</dbReference>
<dbReference type="Gene3D" id="1.25.40.10">
    <property type="entry name" value="Tetratricopeptide repeat domain"/>
    <property type="match status" value="1"/>
</dbReference>
<dbReference type="EMBL" id="JAAZSR010000289">
    <property type="protein sequence ID" value="NKX51704.1"/>
    <property type="molecule type" value="Genomic_DNA"/>
</dbReference>
<sequence>MISQEQLDELWDFSDPHGPEQRLRNADTNQFALRADRNELATQIARALGMQGRHSEALDLLERIDDDEPVVRARVLLERGRVLHASGRPSQALPLFQEAARVALDIGHHYLAVDSLRMAALADPRRAWEHTSDALAVLYRTAAARVRAWAIDLYTNLGRVLLDKGSHPGAYEQFRLAEDAARAYGSEEQVHRAR</sequence>
<feature type="compositionally biased region" description="Acidic residues" evidence="1">
    <location>
        <begin position="1"/>
        <end position="12"/>
    </location>
</feature>
<organism evidence="2 3">
    <name type="scientific">Arthrobacter deserti</name>
    <dbReference type="NCBI Taxonomy" id="1742687"/>
    <lineage>
        <taxon>Bacteria</taxon>
        <taxon>Bacillati</taxon>
        <taxon>Actinomycetota</taxon>
        <taxon>Actinomycetes</taxon>
        <taxon>Micrococcales</taxon>
        <taxon>Micrococcaceae</taxon>
        <taxon>Arthrobacter</taxon>
    </lineage>
</organism>
<evidence type="ECO:0008006" key="4">
    <source>
        <dbReference type="Google" id="ProtNLM"/>
    </source>
</evidence>
<gene>
    <name evidence="2" type="ORF">HER39_14260</name>
</gene>
<keyword evidence="3" id="KW-1185">Reference proteome</keyword>
<protein>
    <recommendedName>
        <fullName evidence="4">Tetratrico peptide repeat group 5 domain-containing protein</fullName>
    </recommendedName>
</protein>
<name>A0ABX1JSC4_9MICC</name>
<accession>A0ABX1JSC4</accession>
<feature type="region of interest" description="Disordered" evidence="1">
    <location>
        <begin position="1"/>
        <end position="22"/>
    </location>
</feature>
<dbReference type="Proteomes" id="UP000523795">
    <property type="component" value="Unassembled WGS sequence"/>
</dbReference>
<reference evidence="2 3" key="1">
    <citation type="submission" date="2020-04" db="EMBL/GenBank/DDBJ databases">
        <authorList>
            <person name="Liu S."/>
        </authorList>
    </citation>
    <scope>NUCLEOTIDE SEQUENCE [LARGE SCALE GENOMIC DNA]</scope>
    <source>
        <strain evidence="2 3">CGMCC 1.15091</strain>
    </source>
</reference>
<proteinExistence type="predicted"/>
<feature type="non-terminal residue" evidence="2">
    <location>
        <position position="194"/>
    </location>
</feature>
<comment type="caution">
    <text evidence="2">The sequence shown here is derived from an EMBL/GenBank/DDBJ whole genome shotgun (WGS) entry which is preliminary data.</text>
</comment>
<evidence type="ECO:0000313" key="3">
    <source>
        <dbReference type="Proteomes" id="UP000523795"/>
    </source>
</evidence>
<dbReference type="InterPro" id="IPR011990">
    <property type="entry name" value="TPR-like_helical_dom_sf"/>
</dbReference>